<dbReference type="Gene3D" id="1.10.287.470">
    <property type="entry name" value="Helix hairpin bin"/>
    <property type="match status" value="1"/>
</dbReference>
<keyword evidence="3" id="KW-0472">Membrane</keyword>
<evidence type="ECO:0000259" key="4">
    <source>
        <dbReference type="Pfam" id="PF25876"/>
    </source>
</evidence>
<evidence type="ECO:0000313" key="9">
    <source>
        <dbReference type="Proteomes" id="UP001163328"/>
    </source>
</evidence>
<dbReference type="PANTHER" id="PTHR30158:SF23">
    <property type="entry name" value="MULTIDRUG RESISTANCE PROTEIN MEXA"/>
    <property type="match status" value="1"/>
</dbReference>
<dbReference type="Pfam" id="PF25917">
    <property type="entry name" value="BSH_RND"/>
    <property type="match status" value="1"/>
</dbReference>
<keyword evidence="9" id="KW-1185">Reference proteome</keyword>
<feature type="domain" description="Multidrug resistance protein MdtA-like beta-barrel" evidence="6">
    <location>
        <begin position="217"/>
        <end position="306"/>
    </location>
</feature>
<name>A0ABY6M3F6_9FLAO</name>
<comment type="subcellular location">
    <subcellularLocation>
        <location evidence="1">Cell envelope</location>
    </subcellularLocation>
</comment>
<dbReference type="Gene3D" id="2.40.50.100">
    <property type="match status" value="1"/>
</dbReference>
<protein>
    <submittedName>
        <fullName evidence="8">Efflux RND transporter periplasmic adaptor subunit</fullName>
    </submittedName>
</protein>
<dbReference type="InterPro" id="IPR058627">
    <property type="entry name" value="MdtA-like_C"/>
</dbReference>
<dbReference type="Gene3D" id="2.40.420.20">
    <property type="match status" value="1"/>
</dbReference>
<dbReference type="Pfam" id="PF25967">
    <property type="entry name" value="RND-MFP_C"/>
    <property type="match status" value="1"/>
</dbReference>
<feature type="domain" description="Multidrug resistance protein MdtA-like C-terminal permuted SH3" evidence="7">
    <location>
        <begin position="311"/>
        <end position="369"/>
    </location>
</feature>
<organism evidence="8 9">
    <name type="scientific">Flavobacterium agricola</name>
    <dbReference type="NCBI Taxonomy" id="2870839"/>
    <lineage>
        <taxon>Bacteria</taxon>
        <taxon>Pseudomonadati</taxon>
        <taxon>Bacteroidota</taxon>
        <taxon>Flavobacteriia</taxon>
        <taxon>Flavobacteriales</taxon>
        <taxon>Flavobacteriaceae</taxon>
        <taxon>Flavobacterium</taxon>
    </lineage>
</organism>
<evidence type="ECO:0000256" key="1">
    <source>
        <dbReference type="ARBA" id="ARBA00004196"/>
    </source>
</evidence>
<dbReference type="RefSeq" id="WP_264434218.1">
    <property type="nucleotide sequence ID" value="NZ_CP081495.1"/>
</dbReference>
<dbReference type="Pfam" id="PF25876">
    <property type="entry name" value="HH_MFP_RND"/>
    <property type="match status" value="1"/>
</dbReference>
<proteinExistence type="inferred from homology"/>
<reference evidence="8" key="1">
    <citation type="submission" date="2021-08" db="EMBL/GenBank/DDBJ databases">
        <title>Flavobacterium sp. strain CC-SYL302.</title>
        <authorList>
            <person name="Lin S.-Y."/>
            <person name="Lee T.-H."/>
            <person name="Young C.-C."/>
        </authorList>
    </citation>
    <scope>NUCLEOTIDE SEQUENCE</scope>
    <source>
        <strain evidence="8">CC-SYL302</strain>
    </source>
</reference>
<evidence type="ECO:0000313" key="8">
    <source>
        <dbReference type="EMBL" id="UYW01746.1"/>
    </source>
</evidence>
<dbReference type="Gene3D" id="2.40.30.170">
    <property type="match status" value="1"/>
</dbReference>
<evidence type="ECO:0000256" key="3">
    <source>
        <dbReference type="SAM" id="Phobius"/>
    </source>
</evidence>
<dbReference type="Proteomes" id="UP001163328">
    <property type="component" value="Chromosome"/>
</dbReference>
<gene>
    <name evidence="8" type="ORF">K5I29_02140</name>
</gene>
<dbReference type="InterPro" id="IPR058625">
    <property type="entry name" value="MdtA-like_BSH"/>
</dbReference>
<comment type="similarity">
    <text evidence="2">Belongs to the membrane fusion protein (MFP) (TC 8.A.1) family.</text>
</comment>
<accession>A0ABY6M3F6</accession>
<dbReference type="SUPFAM" id="SSF111369">
    <property type="entry name" value="HlyD-like secretion proteins"/>
    <property type="match status" value="1"/>
</dbReference>
<dbReference type="EMBL" id="CP081495">
    <property type="protein sequence ID" value="UYW01746.1"/>
    <property type="molecule type" value="Genomic_DNA"/>
</dbReference>
<dbReference type="NCBIfam" id="TIGR01730">
    <property type="entry name" value="RND_mfp"/>
    <property type="match status" value="1"/>
</dbReference>
<sequence>MKLTTKNTVYIICTILGFTALSLSLKSCNFGASKNDEDKNKALALPALKIDTTTAFVVKDYIGTIEGKLNVEIRSFAEGILEEIYVDEGDYVEKGQALFKINPLPYQEILNNSIASENVEKAKLKNAQLEIDRLQPLIDNEVIAPVQLQSAIANYEVAKASLASASAAVASAKINLGFTLIKAPISGYIGRIPKRVGNLNTKGDKVPLTVLTDVSDVYVYFSMSESDYLYFTKNNANDSIKNSLGSIIPEAKLILADGKEYNKSGIVDAVNGQVDRSTGSISLRATFPNSQDIMRSGNTGTIKLRESKNGVILVPQEATTTIQDKIFVYLLNKDNTVKLQEIKVDGTANKKYIVVDGLAIDDVIILTGFNKFNKETIVNPIL</sequence>
<dbReference type="InterPro" id="IPR006143">
    <property type="entry name" value="RND_pump_MFP"/>
</dbReference>
<evidence type="ECO:0000259" key="5">
    <source>
        <dbReference type="Pfam" id="PF25917"/>
    </source>
</evidence>
<dbReference type="InterPro" id="IPR058624">
    <property type="entry name" value="MdtA-like_HH"/>
</dbReference>
<feature type="domain" description="Multidrug resistance protein MdtA-like alpha-helical hairpin" evidence="4">
    <location>
        <begin position="120"/>
        <end position="179"/>
    </location>
</feature>
<dbReference type="Pfam" id="PF25944">
    <property type="entry name" value="Beta-barrel_RND"/>
    <property type="match status" value="1"/>
</dbReference>
<keyword evidence="3" id="KW-0812">Transmembrane</keyword>
<evidence type="ECO:0000259" key="6">
    <source>
        <dbReference type="Pfam" id="PF25944"/>
    </source>
</evidence>
<keyword evidence="3" id="KW-1133">Transmembrane helix</keyword>
<dbReference type="InterPro" id="IPR058626">
    <property type="entry name" value="MdtA-like_b-barrel"/>
</dbReference>
<evidence type="ECO:0000256" key="2">
    <source>
        <dbReference type="ARBA" id="ARBA00009477"/>
    </source>
</evidence>
<evidence type="ECO:0000259" key="7">
    <source>
        <dbReference type="Pfam" id="PF25967"/>
    </source>
</evidence>
<dbReference type="PANTHER" id="PTHR30158">
    <property type="entry name" value="ACRA/E-RELATED COMPONENT OF DRUG EFFLUX TRANSPORTER"/>
    <property type="match status" value="1"/>
</dbReference>
<feature type="transmembrane region" description="Helical" evidence="3">
    <location>
        <begin position="7"/>
        <end position="25"/>
    </location>
</feature>
<feature type="domain" description="Multidrug resistance protein MdtA-like barrel-sandwich hybrid" evidence="5">
    <location>
        <begin position="71"/>
        <end position="210"/>
    </location>
</feature>